<dbReference type="GO" id="GO:0016972">
    <property type="term" value="F:thiol oxidase activity"/>
    <property type="evidence" value="ECO:0007669"/>
    <property type="project" value="InterPro"/>
</dbReference>
<keyword evidence="12" id="KW-0472">Membrane</keyword>
<evidence type="ECO:0000256" key="11">
    <source>
        <dbReference type="ARBA" id="ARBA00023002"/>
    </source>
</evidence>
<comment type="subunit">
    <text evidence="4">May function both as a monomer and a homodimer.</text>
</comment>
<evidence type="ECO:0000256" key="2">
    <source>
        <dbReference type="ARBA" id="ARBA00004367"/>
    </source>
</evidence>
<evidence type="ECO:0000256" key="3">
    <source>
        <dbReference type="ARBA" id="ARBA00008277"/>
    </source>
</evidence>
<feature type="active site" description="Nucleophile" evidence="16">
    <location>
        <position position="389"/>
    </location>
</feature>
<dbReference type="InterPro" id="IPR037192">
    <property type="entry name" value="ERO1-like_sf"/>
</dbReference>
<dbReference type="OrthoDB" id="269384at2759"/>
<dbReference type="PANTHER" id="PTHR12613">
    <property type="entry name" value="ERO1-RELATED"/>
    <property type="match status" value="1"/>
</dbReference>
<dbReference type="PANTHER" id="PTHR12613:SF0">
    <property type="entry name" value="ERO1-LIKE PROTEIN"/>
    <property type="match status" value="1"/>
</dbReference>
<feature type="signal peptide" evidence="20">
    <location>
        <begin position="1"/>
        <end position="20"/>
    </location>
</feature>
<evidence type="ECO:0000256" key="19">
    <source>
        <dbReference type="SAM" id="MobiDB-lite"/>
    </source>
</evidence>
<feature type="active site" evidence="16">
    <location>
        <position position="392"/>
    </location>
</feature>
<dbReference type="GO" id="GO:0015035">
    <property type="term" value="F:protein-disulfide reductase activity"/>
    <property type="evidence" value="ECO:0007669"/>
    <property type="project" value="InterPro"/>
</dbReference>
<gene>
    <name evidence="21" type="ORF">PCON_13707</name>
</gene>
<evidence type="ECO:0000256" key="20">
    <source>
        <dbReference type="SAM" id="SignalP"/>
    </source>
</evidence>
<reference evidence="21 22" key="1">
    <citation type="journal article" date="2013" name="PLoS Genet.">
        <title>The genome and development-dependent transcriptomes of Pyronema confluens: a window into fungal evolution.</title>
        <authorList>
            <person name="Traeger S."/>
            <person name="Altegoer F."/>
            <person name="Freitag M."/>
            <person name="Gabaldon T."/>
            <person name="Kempken F."/>
            <person name="Kumar A."/>
            <person name="Marcet-Houben M."/>
            <person name="Poggeler S."/>
            <person name="Stajich J.E."/>
            <person name="Nowrousian M."/>
        </authorList>
    </citation>
    <scope>NUCLEOTIDE SEQUENCE [LARGE SCALE GENOMIC DNA]</scope>
    <source>
        <strain evidence="22">CBS 100304</strain>
        <tissue evidence="21">Vegetative mycelium</tissue>
    </source>
</reference>
<comment type="cofactor">
    <cofactor evidence="1 17">
        <name>FAD</name>
        <dbReference type="ChEBI" id="CHEBI:57692"/>
    </cofactor>
</comment>
<keyword evidence="8" id="KW-0256">Endoplasmic reticulum</keyword>
<proteinExistence type="inferred from homology"/>
<feature type="chain" id="PRO_5004651851" evidence="20">
    <location>
        <begin position="21"/>
        <end position="577"/>
    </location>
</feature>
<dbReference type="STRING" id="1076935.U4LVV2"/>
<comment type="similarity">
    <text evidence="3">Belongs to the EROs family.</text>
</comment>
<evidence type="ECO:0000256" key="16">
    <source>
        <dbReference type="PIRSR" id="PIRSR017205-1"/>
    </source>
</evidence>
<evidence type="ECO:0000256" key="12">
    <source>
        <dbReference type="ARBA" id="ARBA00023136"/>
    </source>
</evidence>
<keyword evidence="6" id="KW-0285">Flavoprotein</keyword>
<evidence type="ECO:0000256" key="7">
    <source>
        <dbReference type="ARBA" id="ARBA00022729"/>
    </source>
</evidence>
<keyword evidence="10" id="KW-0249">Electron transport</keyword>
<dbReference type="GO" id="GO:0005789">
    <property type="term" value="C:endoplasmic reticulum membrane"/>
    <property type="evidence" value="ECO:0007669"/>
    <property type="project" value="UniProtKB-SubCell"/>
</dbReference>
<dbReference type="PIRSF" id="PIRSF017205">
    <property type="entry name" value="ERO1"/>
    <property type="match status" value="1"/>
</dbReference>
<dbReference type="SUPFAM" id="SSF110019">
    <property type="entry name" value="ERO1-like"/>
    <property type="match status" value="1"/>
</dbReference>
<feature type="binding site" evidence="17">
    <location>
        <position position="179"/>
    </location>
    <ligand>
        <name>FAD</name>
        <dbReference type="ChEBI" id="CHEBI:57692"/>
    </ligand>
</feature>
<evidence type="ECO:0000256" key="8">
    <source>
        <dbReference type="ARBA" id="ARBA00022824"/>
    </source>
</evidence>
<dbReference type="OMA" id="CYKDRLH"/>
<dbReference type="AlphaFoldDB" id="U4LVV2"/>
<organism evidence="21 22">
    <name type="scientific">Pyronema omphalodes (strain CBS 100304)</name>
    <name type="common">Pyronema confluens</name>
    <dbReference type="NCBI Taxonomy" id="1076935"/>
    <lineage>
        <taxon>Eukaryota</taxon>
        <taxon>Fungi</taxon>
        <taxon>Dikarya</taxon>
        <taxon>Ascomycota</taxon>
        <taxon>Pezizomycotina</taxon>
        <taxon>Pezizomycetes</taxon>
        <taxon>Pezizales</taxon>
        <taxon>Pyronemataceae</taxon>
        <taxon>Pyronema</taxon>
    </lineage>
</organism>
<evidence type="ECO:0000256" key="1">
    <source>
        <dbReference type="ARBA" id="ARBA00001974"/>
    </source>
</evidence>
<dbReference type="InterPro" id="IPR007266">
    <property type="entry name" value="Ero1"/>
</dbReference>
<dbReference type="EMBL" id="HF935907">
    <property type="protein sequence ID" value="CCX32856.1"/>
    <property type="molecule type" value="Genomic_DNA"/>
</dbReference>
<keyword evidence="13 18" id="KW-1015">Disulfide bond</keyword>
<evidence type="ECO:0000313" key="21">
    <source>
        <dbReference type="EMBL" id="CCX32856.1"/>
    </source>
</evidence>
<evidence type="ECO:0000256" key="10">
    <source>
        <dbReference type="ARBA" id="ARBA00022982"/>
    </source>
</evidence>
<feature type="binding site" evidence="17">
    <location>
        <position position="266"/>
    </location>
    <ligand>
        <name>FAD</name>
        <dbReference type="ChEBI" id="CHEBI:57692"/>
    </ligand>
</feature>
<protein>
    <submittedName>
        <fullName evidence="21">Similar to Endoplasmic oxidoreductin-1 acc. no. Q7SEY9</fullName>
    </submittedName>
</protein>
<keyword evidence="5" id="KW-0813">Transport</keyword>
<feature type="region of interest" description="Disordered" evidence="19">
    <location>
        <begin position="114"/>
        <end position="135"/>
    </location>
</feature>
<feature type="binding site" evidence="17">
    <location>
        <position position="190"/>
    </location>
    <ligand>
        <name>FAD</name>
        <dbReference type="ChEBI" id="CHEBI:57692"/>
    </ligand>
</feature>
<accession>U4LVV2</accession>
<evidence type="ECO:0000256" key="4">
    <source>
        <dbReference type="ARBA" id="ARBA00011802"/>
    </source>
</evidence>
<evidence type="ECO:0000256" key="15">
    <source>
        <dbReference type="ARBA" id="ARBA00023284"/>
    </source>
</evidence>
<feature type="binding site" evidence="17">
    <location>
        <position position="295"/>
    </location>
    <ligand>
        <name>FAD</name>
        <dbReference type="ChEBI" id="CHEBI:57692"/>
    </ligand>
</feature>
<keyword evidence="11" id="KW-0560">Oxidoreductase</keyword>
<feature type="disulfide bond" description="Redox-active" evidence="18">
    <location>
        <begin position="389"/>
        <end position="392"/>
    </location>
</feature>
<keyword evidence="9 17" id="KW-0274">FAD</keyword>
<dbReference type="GO" id="GO:0071949">
    <property type="term" value="F:FAD binding"/>
    <property type="evidence" value="ECO:0007669"/>
    <property type="project" value="InterPro"/>
</dbReference>
<keyword evidence="14" id="KW-0325">Glycoprotein</keyword>
<dbReference type="eggNOG" id="KOG2608">
    <property type="taxonomic scope" value="Eukaryota"/>
</dbReference>
<dbReference type="Pfam" id="PF04137">
    <property type="entry name" value="ERO1"/>
    <property type="match status" value="1"/>
</dbReference>
<feature type="binding site" evidence="17">
    <location>
        <position position="263"/>
    </location>
    <ligand>
        <name>FAD</name>
        <dbReference type="ChEBI" id="CHEBI:57692"/>
    </ligand>
</feature>
<name>U4LVV2_PYROM</name>
<evidence type="ECO:0000256" key="14">
    <source>
        <dbReference type="ARBA" id="ARBA00023180"/>
    </source>
</evidence>
<evidence type="ECO:0000256" key="5">
    <source>
        <dbReference type="ARBA" id="ARBA00022448"/>
    </source>
</evidence>
<feature type="binding site" evidence="17">
    <location>
        <position position="177"/>
    </location>
    <ligand>
        <name>FAD</name>
        <dbReference type="ChEBI" id="CHEBI:57692"/>
    </ligand>
</feature>
<evidence type="ECO:0000256" key="18">
    <source>
        <dbReference type="PIRSR" id="PIRSR017205-3"/>
    </source>
</evidence>
<evidence type="ECO:0000256" key="13">
    <source>
        <dbReference type="ARBA" id="ARBA00023157"/>
    </source>
</evidence>
<evidence type="ECO:0000256" key="17">
    <source>
        <dbReference type="PIRSR" id="PIRSR017205-2"/>
    </source>
</evidence>
<keyword evidence="22" id="KW-1185">Reference proteome</keyword>
<comment type="subcellular location">
    <subcellularLocation>
        <location evidence="2">Endoplasmic reticulum membrane</location>
        <topology evidence="2">Peripheral membrane protein</topology>
        <orientation evidence="2">Lumenal side</orientation>
    </subcellularLocation>
</comment>
<evidence type="ECO:0000256" key="9">
    <source>
        <dbReference type="ARBA" id="ARBA00022827"/>
    </source>
</evidence>
<dbReference type="GO" id="GO:0034975">
    <property type="term" value="P:protein folding in endoplasmic reticulum"/>
    <property type="evidence" value="ECO:0007669"/>
    <property type="project" value="InterPro"/>
</dbReference>
<sequence length="577" mass="66256">MRYRIPFWTVIVVVAATASAQDQFCTKSPHASIPDCQTTYKAIEEINAAIRPALTDLTQNTDYFSYYRLDLYGASCPFWSEDGTCGNIACAVTTIDNEDDIPPIWRAEELSKLAGPKAAHPKNPPPAERPLSGQLGDKTSESCVIEADECDERDYCIPDDQNGRNGDYVSLLANPERFTGYAGSAAHNVWEAIYRENCFSKPSSDVSGFGISDASQAKLGFVNIMQDKAAHKLGPDSMGQPKLPEVEVDDECLEKRVFYRLISGMHSSISVHLCWNYLNQTTGTWGPNAQCFEERFNGRMERIDNMYFNYALLLRAVQKLKNYVPYYTFCASDYAQNRITKEKFLNLINLIPEEKLYDEKKMFVDGLVSREEFKIRFQNVSRIMDCVGCDKCRMWGKLQIQGYGTALKVLYDFDEDADYESLPQLRRTEMVALVNTLDRLSHSISVLPEFYEMIEAKRRAEAGIVEEPRIIELIEDVDSVEKKPTKSEIEIEKTAIPEDDEVDNRTISEVFWAELNLVFNVWKFVIKSWFYFPKLILTMALQQVVTLWDMMQGREPSTPLWQWRDDWWDPTQLHLEL</sequence>
<dbReference type="Proteomes" id="UP000018144">
    <property type="component" value="Unassembled WGS sequence"/>
</dbReference>
<evidence type="ECO:0000313" key="22">
    <source>
        <dbReference type="Proteomes" id="UP000018144"/>
    </source>
</evidence>
<keyword evidence="15" id="KW-0676">Redox-active center</keyword>
<feature type="disulfide bond" description="Redox-active" evidence="18">
    <location>
        <begin position="85"/>
        <end position="90"/>
    </location>
</feature>
<keyword evidence="7 20" id="KW-0732">Signal</keyword>
<evidence type="ECO:0000256" key="6">
    <source>
        <dbReference type="ARBA" id="ARBA00022630"/>
    </source>
</evidence>